<accession>A0A9Q1Q944</accession>
<gene>
    <name evidence="2" type="ORF">Cgig2_006659</name>
</gene>
<dbReference type="AlphaFoldDB" id="A0A9Q1Q944"/>
<dbReference type="Proteomes" id="UP001153076">
    <property type="component" value="Unassembled WGS sequence"/>
</dbReference>
<name>A0A9Q1Q944_9CARY</name>
<protein>
    <submittedName>
        <fullName evidence="2">Uncharacterized protein</fullName>
    </submittedName>
</protein>
<evidence type="ECO:0000256" key="1">
    <source>
        <dbReference type="SAM" id="Phobius"/>
    </source>
</evidence>
<feature type="transmembrane region" description="Helical" evidence="1">
    <location>
        <begin position="143"/>
        <end position="163"/>
    </location>
</feature>
<evidence type="ECO:0000313" key="2">
    <source>
        <dbReference type="EMBL" id="KAJ8433512.1"/>
    </source>
</evidence>
<proteinExistence type="predicted"/>
<dbReference type="EMBL" id="JAKOGI010000532">
    <property type="protein sequence ID" value="KAJ8433512.1"/>
    <property type="molecule type" value="Genomic_DNA"/>
</dbReference>
<keyword evidence="3" id="KW-1185">Reference proteome</keyword>
<keyword evidence="1" id="KW-0472">Membrane</keyword>
<sequence length="165" mass="17878">MGTLRTGGGEGRTSFGCDLPHGSTAVNTRAVVKWKLKDKGNQGALAVYGLSSFVLILFSPSPILHCAVNLGIFMKEKSGKSDLLLYPPSAGVQPFSSGQQFRKSKDGAQPYGFTLALFAADQIHGSSKLPQQSYSYGPQVMPLYLQPLIHVYANFLWVFGYSIKN</sequence>
<comment type="caution">
    <text evidence="2">The sequence shown here is derived from an EMBL/GenBank/DDBJ whole genome shotgun (WGS) entry which is preliminary data.</text>
</comment>
<evidence type="ECO:0000313" key="3">
    <source>
        <dbReference type="Proteomes" id="UP001153076"/>
    </source>
</evidence>
<reference evidence="2" key="1">
    <citation type="submission" date="2022-04" db="EMBL/GenBank/DDBJ databases">
        <title>Carnegiea gigantea Genome sequencing and assembly v2.</title>
        <authorList>
            <person name="Copetti D."/>
            <person name="Sanderson M.J."/>
            <person name="Burquez A."/>
            <person name="Wojciechowski M.F."/>
        </authorList>
    </citation>
    <scope>NUCLEOTIDE SEQUENCE</scope>
    <source>
        <strain evidence="2">SGP5-SGP5p</strain>
        <tissue evidence="2">Aerial part</tissue>
    </source>
</reference>
<feature type="transmembrane region" description="Helical" evidence="1">
    <location>
        <begin position="45"/>
        <end position="74"/>
    </location>
</feature>
<organism evidence="2 3">
    <name type="scientific">Carnegiea gigantea</name>
    <dbReference type="NCBI Taxonomy" id="171969"/>
    <lineage>
        <taxon>Eukaryota</taxon>
        <taxon>Viridiplantae</taxon>
        <taxon>Streptophyta</taxon>
        <taxon>Embryophyta</taxon>
        <taxon>Tracheophyta</taxon>
        <taxon>Spermatophyta</taxon>
        <taxon>Magnoliopsida</taxon>
        <taxon>eudicotyledons</taxon>
        <taxon>Gunneridae</taxon>
        <taxon>Pentapetalae</taxon>
        <taxon>Caryophyllales</taxon>
        <taxon>Cactineae</taxon>
        <taxon>Cactaceae</taxon>
        <taxon>Cactoideae</taxon>
        <taxon>Echinocereeae</taxon>
        <taxon>Carnegiea</taxon>
    </lineage>
</organism>
<keyword evidence="1" id="KW-0812">Transmembrane</keyword>
<keyword evidence="1" id="KW-1133">Transmembrane helix</keyword>